<gene>
    <name evidence="2" type="ORF">L2X98_28965</name>
</gene>
<proteinExistence type="predicted"/>
<accession>A0ABY5NHH4</accession>
<feature type="domain" description="Antitoxin FitA-like ribbon-helix-helix" evidence="1">
    <location>
        <begin position="3"/>
        <end position="37"/>
    </location>
</feature>
<evidence type="ECO:0000259" key="1">
    <source>
        <dbReference type="Pfam" id="PF22513"/>
    </source>
</evidence>
<keyword evidence="3" id="KW-1185">Reference proteome</keyword>
<dbReference type="InterPro" id="IPR053853">
    <property type="entry name" value="FitA-like_RHH"/>
</dbReference>
<organism evidence="2 3">
    <name type="scientific">Microbacterium elymi</name>
    <dbReference type="NCBI Taxonomy" id="2909587"/>
    <lineage>
        <taxon>Bacteria</taxon>
        <taxon>Bacillati</taxon>
        <taxon>Actinomycetota</taxon>
        <taxon>Actinomycetes</taxon>
        <taxon>Micrococcales</taxon>
        <taxon>Microbacteriaceae</taxon>
        <taxon>Microbacterium</taxon>
    </lineage>
</organism>
<evidence type="ECO:0000313" key="3">
    <source>
        <dbReference type="Proteomes" id="UP001054811"/>
    </source>
</evidence>
<sequence>MSTLQVRNLPDDLHAKLGERSARLGISMSEYVTRVLRVDLDRPLFDDWATEARAAGAARAIDVLGSLDGARGEYDPDAA</sequence>
<name>A0ABY5NHH4_9MICO</name>
<evidence type="ECO:0000313" key="2">
    <source>
        <dbReference type="EMBL" id="UUT34559.1"/>
    </source>
</evidence>
<dbReference type="Proteomes" id="UP001054811">
    <property type="component" value="Chromosome"/>
</dbReference>
<dbReference type="Pfam" id="PF22513">
    <property type="entry name" value="FitA-like_RHH"/>
    <property type="match status" value="1"/>
</dbReference>
<reference evidence="2" key="1">
    <citation type="submission" date="2022-01" db="EMBL/GenBank/DDBJ databases">
        <title>Microbacterium eymi and Microbacterium rhizovicinus sp. nov., isolated from the rhizospheric soil of Elymus tsukushiensis, a plant native to the Dokdo Islands, Republic of Korea.</title>
        <authorList>
            <person name="Hwang Y.J."/>
        </authorList>
    </citation>
    <scope>NUCLEOTIDE SEQUENCE</scope>
    <source>
        <strain evidence="2">KUDC0405</strain>
    </source>
</reference>
<protein>
    <recommendedName>
        <fullName evidence="1">Antitoxin FitA-like ribbon-helix-helix domain-containing protein</fullName>
    </recommendedName>
</protein>
<dbReference type="InterPro" id="IPR010985">
    <property type="entry name" value="Ribbon_hlx_hlx"/>
</dbReference>
<dbReference type="SUPFAM" id="SSF47598">
    <property type="entry name" value="Ribbon-helix-helix"/>
    <property type="match status" value="1"/>
</dbReference>
<dbReference type="RefSeq" id="WP_259611084.1">
    <property type="nucleotide sequence ID" value="NZ_CP091139.2"/>
</dbReference>
<dbReference type="EMBL" id="CP091139">
    <property type="protein sequence ID" value="UUT34559.1"/>
    <property type="molecule type" value="Genomic_DNA"/>
</dbReference>